<dbReference type="InterPro" id="IPR036864">
    <property type="entry name" value="Zn2-C6_fun-type_DNA-bd_sf"/>
</dbReference>
<dbReference type="CDD" id="cd00067">
    <property type="entry name" value="GAL4"/>
    <property type="match status" value="1"/>
</dbReference>
<evidence type="ECO:0000256" key="3">
    <source>
        <dbReference type="ARBA" id="ARBA00023125"/>
    </source>
</evidence>
<dbReference type="GO" id="GO:0005634">
    <property type="term" value="C:nucleus"/>
    <property type="evidence" value="ECO:0007669"/>
    <property type="project" value="UniProtKB-SubCell"/>
</dbReference>
<dbReference type="EMBL" id="MU167277">
    <property type="protein sequence ID" value="KAG0145423.1"/>
    <property type="molecule type" value="Genomic_DNA"/>
</dbReference>
<evidence type="ECO:0000256" key="2">
    <source>
        <dbReference type="ARBA" id="ARBA00023015"/>
    </source>
</evidence>
<evidence type="ECO:0008006" key="10">
    <source>
        <dbReference type="Google" id="ProtNLM"/>
    </source>
</evidence>
<dbReference type="PANTHER" id="PTHR31845">
    <property type="entry name" value="FINGER DOMAIN PROTEIN, PUTATIVE-RELATED"/>
    <property type="match status" value="1"/>
</dbReference>
<dbReference type="InterPro" id="IPR001138">
    <property type="entry name" value="Zn2Cys6_DnaBD"/>
</dbReference>
<dbReference type="Gene3D" id="4.10.240.10">
    <property type="entry name" value="Zn(2)-C6 fungal-type DNA-binding domain"/>
    <property type="match status" value="1"/>
</dbReference>
<keyword evidence="9" id="KW-1185">Reference proteome</keyword>
<proteinExistence type="predicted"/>
<dbReference type="Proteomes" id="UP000886653">
    <property type="component" value="Unassembled WGS sequence"/>
</dbReference>
<dbReference type="GO" id="GO:0008270">
    <property type="term" value="F:zinc ion binding"/>
    <property type="evidence" value="ECO:0007669"/>
    <property type="project" value="InterPro"/>
</dbReference>
<evidence type="ECO:0000256" key="6">
    <source>
        <dbReference type="SAM" id="Coils"/>
    </source>
</evidence>
<dbReference type="InterPro" id="IPR051089">
    <property type="entry name" value="prtT"/>
</dbReference>
<gene>
    <name evidence="8" type="ORF">CROQUDRAFT_723465</name>
</gene>
<evidence type="ECO:0000313" key="8">
    <source>
        <dbReference type="EMBL" id="KAG0145423.1"/>
    </source>
</evidence>
<evidence type="ECO:0000256" key="5">
    <source>
        <dbReference type="ARBA" id="ARBA00023242"/>
    </source>
</evidence>
<evidence type="ECO:0000256" key="7">
    <source>
        <dbReference type="SAM" id="MobiDB-lite"/>
    </source>
</evidence>
<keyword evidence="3" id="KW-0238">DNA-binding</keyword>
<name>A0A9P6NG94_9BASI</name>
<protein>
    <recommendedName>
        <fullName evidence="10">Zn(2)-C6 fungal-type domain-containing protein</fullName>
    </recommendedName>
</protein>
<reference evidence="8" key="1">
    <citation type="submission" date="2013-11" db="EMBL/GenBank/DDBJ databases">
        <title>Genome sequence of the fusiform rust pathogen reveals effectors for host alternation and coevolution with pine.</title>
        <authorList>
            <consortium name="DOE Joint Genome Institute"/>
            <person name="Smith K."/>
            <person name="Pendleton A."/>
            <person name="Kubisiak T."/>
            <person name="Anderson C."/>
            <person name="Salamov A."/>
            <person name="Aerts A."/>
            <person name="Riley R."/>
            <person name="Clum A."/>
            <person name="Lindquist E."/>
            <person name="Ence D."/>
            <person name="Campbell M."/>
            <person name="Kronenberg Z."/>
            <person name="Feau N."/>
            <person name="Dhillon B."/>
            <person name="Hamelin R."/>
            <person name="Burleigh J."/>
            <person name="Smith J."/>
            <person name="Yandell M."/>
            <person name="Nelson C."/>
            <person name="Grigoriev I."/>
            <person name="Davis J."/>
        </authorList>
    </citation>
    <scope>NUCLEOTIDE SEQUENCE</scope>
    <source>
        <strain evidence="8">G11</strain>
    </source>
</reference>
<dbReference type="CDD" id="cd12148">
    <property type="entry name" value="fungal_TF_MHR"/>
    <property type="match status" value="1"/>
</dbReference>
<evidence type="ECO:0000256" key="4">
    <source>
        <dbReference type="ARBA" id="ARBA00023163"/>
    </source>
</evidence>
<dbReference type="OrthoDB" id="39175at2759"/>
<feature type="compositionally biased region" description="Basic and acidic residues" evidence="7">
    <location>
        <begin position="690"/>
        <end position="705"/>
    </location>
</feature>
<organism evidence="8 9">
    <name type="scientific">Cronartium quercuum f. sp. fusiforme G11</name>
    <dbReference type="NCBI Taxonomy" id="708437"/>
    <lineage>
        <taxon>Eukaryota</taxon>
        <taxon>Fungi</taxon>
        <taxon>Dikarya</taxon>
        <taxon>Basidiomycota</taxon>
        <taxon>Pucciniomycotina</taxon>
        <taxon>Pucciniomycetes</taxon>
        <taxon>Pucciniales</taxon>
        <taxon>Coleosporiaceae</taxon>
        <taxon>Cronartium</taxon>
    </lineage>
</organism>
<evidence type="ECO:0000313" key="9">
    <source>
        <dbReference type="Proteomes" id="UP000886653"/>
    </source>
</evidence>
<dbReference type="GO" id="GO:0000981">
    <property type="term" value="F:DNA-binding transcription factor activity, RNA polymerase II-specific"/>
    <property type="evidence" value="ECO:0007669"/>
    <property type="project" value="InterPro"/>
</dbReference>
<keyword evidence="4" id="KW-0804">Transcription</keyword>
<dbReference type="PANTHER" id="PTHR31845:SF33">
    <property type="entry name" value="ZN(II)2CYS6 TRANSCRIPTION FACTOR (EUROFUNG)"/>
    <property type="match status" value="1"/>
</dbReference>
<accession>A0A9P6NG94</accession>
<dbReference type="GO" id="GO:0000976">
    <property type="term" value="F:transcription cis-regulatory region binding"/>
    <property type="evidence" value="ECO:0007669"/>
    <property type="project" value="TreeGrafter"/>
</dbReference>
<keyword evidence="2" id="KW-0805">Transcription regulation</keyword>
<comment type="subcellular location">
    <subcellularLocation>
        <location evidence="1">Nucleus</location>
    </subcellularLocation>
</comment>
<evidence type="ECO:0000256" key="1">
    <source>
        <dbReference type="ARBA" id="ARBA00004123"/>
    </source>
</evidence>
<feature type="coiled-coil region" evidence="6">
    <location>
        <begin position="54"/>
        <end position="81"/>
    </location>
</feature>
<feature type="region of interest" description="Disordered" evidence="7">
    <location>
        <begin position="86"/>
        <end position="124"/>
    </location>
</feature>
<keyword evidence="5" id="KW-0539">Nucleus</keyword>
<sequence length="843" mass="94803">MSFLSLLFQLSQSRLMKCEGPNHAPCRRCVRNNVDCVFGESQGRARQILWSKRTEELERKVMRHEEELNRAMALIQEIQQRIPGLTSQPLKTSLTPVPTESPEPTPSLIELPTSNKSDLSPPATHSVASKARTVSCSPYPKVIAFCQAIRAAKPGPRRSDLVDRGKFSESRAKELFEVHRSDWAPQIPWLNLPDTFDNVRLHSPLMLAVGCSTGAKGMRDVVAYRKAKANVIELVIDVLCYRYFPHDQPQSYQDVIAVIGCIVHCGLGLDPALVVDYAEHLRLRDVFDRIPEERWQKESDQRQLLSIARTFIGVYIHTVLFSTLTAKPCVMRMDKTVLMLYCDIICQSPYSEPAWDKNLKYFVQYYALMEEAQIRLDSHYRLGSIDLAERFAAIEKYSALIHSWKIDWERELEARGREISPDAVIEFQLMYHRGMTYLACFATAESRDGREIFSNARRLRLARQGVTHGLAILEQFIESRLAQPHLPCVHLEYRKATMCIATACIVEACLLIPDHINFAHCLRIIKQLTDELRKEGDEWGGGTEDSYVTTLQKLSAQLDAAQAERLKSQHEQGTVGEGSGETIEEIEMTYEKDNVLPPVPASQIPVQPNVVAQGSSQMPRIVMAESRGSKKVAENVSPLESGTLSNVIHAPPPVSSISSSGGLINSHDLVTSGWLVQSDAYAPSRDLRHEPATTRSEIEHHHESIVTESSPTNLFNPACQPPLSPWVNPIPSSPGFQYSPSTPDLNPLTHLHHPSDTSALAHRMYPDSNPYESYPYQTHQLLPESFQNPVTLHQPNDFHDQVQPGNILTNSAFVVPEQTSSLIQSLRSVYPDRLIQTCFQTSL</sequence>
<dbReference type="AlphaFoldDB" id="A0A9P6NG94"/>
<feature type="region of interest" description="Disordered" evidence="7">
    <location>
        <begin position="690"/>
        <end position="713"/>
    </location>
</feature>
<comment type="caution">
    <text evidence="8">The sequence shown here is derived from an EMBL/GenBank/DDBJ whole genome shotgun (WGS) entry which is preliminary data.</text>
</comment>
<keyword evidence="6" id="KW-0175">Coiled coil</keyword>